<name>A0A8S5NMI5_9CAUD</name>
<sequence>MIVYFARCGVKPARTMRGLKGPSVITAVIEWLNKIDLKALTVNLFILIIQLQLNIFDY</sequence>
<dbReference type="EMBL" id="BK015206">
    <property type="protein sequence ID" value="DAD95921.1"/>
    <property type="molecule type" value="Genomic_DNA"/>
</dbReference>
<accession>A0A8S5NMI5</accession>
<protein>
    <submittedName>
        <fullName evidence="1">Uncharacterized protein</fullName>
    </submittedName>
</protein>
<organism evidence="1">
    <name type="scientific">Siphoviridae sp. ctGMq5</name>
    <dbReference type="NCBI Taxonomy" id="2826220"/>
    <lineage>
        <taxon>Viruses</taxon>
        <taxon>Duplodnaviria</taxon>
        <taxon>Heunggongvirae</taxon>
        <taxon>Uroviricota</taxon>
        <taxon>Caudoviricetes</taxon>
    </lineage>
</organism>
<evidence type="ECO:0000313" key="1">
    <source>
        <dbReference type="EMBL" id="DAD95921.1"/>
    </source>
</evidence>
<reference evidence="1" key="1">
    <citation type="journal article" date="2021" name="Proc. Natl. Acad. Sci. U.S.A.">
        <title>A Catalog of Tens of Thousands of Viruses from Human Metagenomes Reveals Hidden Associations with Chronic Diseases.</title>
        <authorList>
            <person name="Tisza M.J."/>
            <person name="Buck C.B."/>
        </authorList>
    </citation>
    <scope>NUCLEOTIDE SEQUENCE</scope>
    <source>
        <strain evidence="1">CtGMq5</strain>
    </source>
</reference>
<proteinExistence type="predicted"/>